<reference evidence="1 2" key="1">
    <citation type="submission" date="2016-10" db="EMBL/GenBank/DDBJ databases">
        <title>Comparative genomics uncovers the prolific and rare metabolic potential of the cyanobacterial genus Moorea.</title>
        <authorList>
            <person name="Leao T."/>
            <person name="Castelao G."/>
            <person name="Korobeynikov A."/>
            <person name="Monroe E.A."/>
            <person name="Podell S."/>
            <person name="Glukhov E."/>
            <person name="Allen E."/>
            <person name="Gerwick W.H."/>
            <person name="Gerwick L."/>
        </authorList>
    </citation>
    <scope>NUCLEOTIDE SEQUENCE [LARGE SCALE GENOMIC DNA]</scope>
    <source>
        <strain evidence="1 2">PNG5-198</strain>
    </source>
</reference>
<sequence length="71" mass="8428">MERELKDYGLKPGVKLFINDCQVTKQKGFGTFNIAAKWKRNYQGFNTKEPWYILTNFDDVDTAIVAYQRRF</sequence>
<evidence type="ECO:0000313" key="2">
    <source>
        <dbReference type="Proteomes" id="UP000186657"/>
    </source>
</evidence>
<keyword evidence="2" id="KW-1185">Reference proteome</keyword>
<dbReference type="EMBL" id="MKZS01000001">
    <property type="protein sequence ID" value="OLT63432.1"/>
    <property type="molecule type" value="Genomic_DNA"/>
</dbReference>
<organism evidence="1 2">
    <name type="scientific">Moorena bouillonii PNG</name>
    <dbReference type="NCBI Taxonomy" id="568701"/>
    <lineage>
        <taxon>Bacteria</taxon>
        <taxon>Bacillati</taxon>
        <taxon>Cyanobacteriota</taxon>
        <taxon>Cyanophyceae</taxon>
        <taxon>Coleofasciculales</taxon>
        <taxon>Coleofasciculaceae</taxon>
        <taxon>Moorena</taxon>
    </lineage>
</organism>
<gene>
    <name evidence="1" type="ORF">BJP37_22000</name>
</gene>
<dbReference type="RefSeq" id="WP_143727752.1">
    <property type="nucleotide sequence ID" value="NZ_MKZS01000001.1"/>
</dbReference>
<comment type="caution">
    <text evidence="1">The sequence shown here is derived from an EMBL/GenBank/DDBJ whole genome shotgun (WGS) entry which is preliminary data.</text>
</comment>
<accession>A0A1U7NBU4</accession>
<dbReference type="Proteomes" id="UP000186657">
    <property type="component" value="Unassembled WGS sequence"/>
</dbReference>
<name>A0A1U7NBU4_9CYAN</name>
<protein>
    <submittedName>
        <fullName evidence="1">Transposase</fullName>
    </submittedName>
</protein>
<evidence type="ECO:0000313" key="1">
    <source>
        <dbReference type="EMBL" id="OLT63432.1"/>
    </source>
</evidence>
<proteinExistence type="predicted"/>
<dbReference type="AlphaFoldDB" id="A0A1U7NBU4"/>